<reference evidence="1" key="1">
    <citation type="journal article" date="2014" name="Front. Microbiol.">
        <title>High frequency of phylogenetically diverse reductive dehalogenase-homologous genes in deep subseafloor sedimentary metagenomes.</title>
        <authorList>
            <person name="Kawai M."/>
            <person name="Futagami T."/>
            <person name="Toyoda A."/>
            <person name="Takaki Y."/>
            <person name="Nishi S."/>
            <person name="Hori S."/>
            <person name="Arai W."/>
            <person name="Tsubouchi T."/>
            <person name="Morono Y."/>
            <person name="Uchiyama I."/>
            <person name="Ito T."/>
            <person name="Fujiyama A."/>
            <person name="Inagaki F."/>
            <person name="Takami H."/>
        </authorList>
    </citation>
    <scope>NUCLEOTIDE SEQUENCE</scope>
    <source>
        <strain evidence="1">Expedition CK06-06</strain>
    </source>
</reference>
<organism evidence="1">
    <name type="scientific">marine sediment metagenome</name>
    <dbReference type="NCBI Taxonomy" id="412755"/>
    <lineage>
        <taxon>unclassified sequences</taxon>
        <taxon>metagenomes</taxon>
        <taxon>ecological metagenomes</taxon>
    </lineage>
</organism>
<sequence length="83" mass="8622">MGNKVINTTSVKLGIYETSTDTQLAGMLGDVKEMEDGRKFRLCKSATTGSALIPGTAVQGPAMVATYDENIPIGTAAVGDKTL</sequence>
<gene>
    <name evidence="1" type="ORF">S03H2_11814</name>
</gene>
<proteinExistence type="predicted"/>
<dbReference type="EMBL" id="BARU01006015">
    <property type="protein sequence ID" value="GAH44235.1"/>
    <property type="molecule type" value="Genomic_DNA"/>
</dbReference>
<name>X1GHC5_9ZZZZ</name>
<protein>
    <submittedName>
        <fullName evidence="1">Uncharacterized protein</fullName>
    </submittedName>
</protein>
<accession>X1GHC5</accession>
<evidence type="ECO:0000313" key="1">
    <source>
        <dbReference type="EMBL" id="GAH44235.1"/>
    </source>
</evidence>
<feature type="non-terminal residue" evidence="1">
    <location>
        <position position="83"/>
    </location>
</feature>
<comment type="caution">
    <text evidence="1">The sequence shown here is derived from an EMBL/GenBank/DDBJ whole genome shotgun (WGS) entry which is preliminary data.</text>
</comment>
<dbReference type="AlphaFoldDB" id="X1GHC5"/>